<accession>C3ZA41</accession>
<reference evidence="1" key="1">
    <citation type="journal article" date="2008" name="Nature">
        <title>The amphioxus genome and the evolution of the chordate karyotype.</title>
        <authorList>
            <consortium name="US DOE Joint Genome Institute (JGI-PGF)"/>
            <person name="Putnam N.H."/>
            <person name="Butts T."/>
            <person name="Ferrier D.E.K."/>
            <person name="Furlong R.F."/>
            <person name="Hellsten U."/>
            <person name="Kawashima T."/>
            <person name="Robinson-Rechavi M."/>
            <person name="Shoguchi E."/>
            <person name="Terry A."/>
            <person name="Yu J.-K."/>
            <person name="Benito-Gutierrez E.L."/>
            <person name="Dubchak I."/>
            <person name="Garcia-Fernandez J."/>
            <person name="Gibson-Brown J.J."/>
            <person name="Grigoriev I.V."/>
            <person name="Horton A.C."/>
            <person name="de Jong P.J."/>
            <person name="Jurka J."/>
            <person name="Kapitonov V.V."/>
            <person name="Kohara Y."/>
            <person name="Kuroki Y."/>
            <person name="Lindquist E."/>
            <person name="Lucas S."/>
            <person name="Osoegawa K."/>
            <person name="Pennacchio L.A."/>
            <person name="Salamov A.A."/>
            <person name="Satou Y."/>
            <person name="Sauka-Spengler T."/>
            <person name="Schmutz J."/>
            <person name="Shin-I T."/>
            <person name="Toyoda A."/>
            <person name="Bronner-Fraser M."/>
            <person name="Fujiyama A."/>
            <person name="Holland L.Z."/>
            <person name="Holland P.W.H."/>
            <person name="Satoh N."/>
            <person name="Rokhsar D.S."/>
        </authorList>
    </citation>
    <scope>NUCLEOTIDE SEQUENCE [LARGE SCALE GENOMIC DNA]</scope>
    <source>
        <strain evidence="1">S238N-H82</strain>
        <tissue evidence="1">Testes</tissue>
    </source>
</reference>
<gene>
    <name evidence="1" type="ORF">BRAFLDRAFT_77587</name>
</gene>
<proteinExistence type="predicted"/>
<protein>
    <submittedName>
        <fullName evidence="1">Uncharacterized protein</fullName>
    </submittedName>
</protein>
<dbReference type="AlphaFoldDB" id="C3ZA41"/>
<dbReference type="InParanoid" id="C3ZA41"/>
<dbReference type="EMBL" id="GG666601">
    <property type="protein sequence ID" value="EEN50629.1"/>
    <property type="molecule type" value="Genomic_DNA"/>
</dbReference>
<sequence>MPRIKDRLLWKPGVRRRKLPRSAESRSCMEAGICTSCGVLARSVFDVRLAPKCAPVRQPTAQHARKPTLHLPAKTDHLSEELAHRSELPAKTDRLTETFPPGWLWPDRNFPAHTAHCQEDSAITDARSKVIV</sequence>
<evidence type="ECO:0000313" key="1">
    <source>
        <dbReference type="EMBL" id="EEN50629.1"/>
    </source>
</evidence>
<name>C3ZA41_BRAFL</name>
<organism>
    <name type="scientific">Branchiostoma floridae</name>
    <name type="common">Florida lancelet</name>
    <name type="synonym">Amphioxus</name>
    <dbReference type="NCBI Taxonomy" id="7739"/>
    <lineage>
        <taxon>Eukaryota</taxon>
        <taxon>Metazoa</taxon>
        <taxon>Chordata</taxon>
        <taxon>Cephalochordata</taxon>
        <taxon>Leptocardii</taxon>
        <taxon>Amphioxiformes</taxon>
        <taxon>Branchiostomatidae</taxon>
        <taxon>Branchiostoma</taxon>
    </lineage>
</organism>